<reference evidence="3" key="1">
    <citation type="submission" date="2016-10" db="EMBL/GenBank/DDBJ databases">
        <authorList>
            <person name="Varghese N."/>
            <person name="Submissions S."/>
        </authorList>
    </citation>
    <scope>NUCLEOTIDE SEQUENCE [LARGE SCALE GENOMIC DNA]</scope>
    <source>
        <strain evidence="3">DSM 17934</strain>
    </source>
</reference>
<sequence length="62" mass="7172">MRKNIFIKLLIVTLFISTLTTLVSCVHVHHRTTVRSKPLPPGQAKKIYGDKSAKNYTKKRRH</sequence>
<name>A0A1H6VVE7_9FLAO</name>
<dbReference type="Proteomes" id="UP000199702">
    <property type="component" value="Unassembled WGS sequence"/>
</dbReference>
<dbReference type="AlphaFoldDB" id="A0A1H6VVE7"/>
<evidence type="ECO:0000313" key="3">
    <source>
        <dbReference type="Proteomes" id="UP000199702"/>
    </source>
</evidence>
<dbReference type="EMBL" id="FNYA01000005">
    <property type="protein sequence ID" value="SEJ04192.1"/>
    <property type="molecule type" value="Genomic_DNA"/>
</dbReference>
<accession>A0A1H6VVE7</accession>
<proteinExistence type="predicted"/>
<organism evidence="2 3">
    <name type="scientific">Flavobacterium terrigena</name>
    <dbReference type="NCBI Taxonomy" id="402734"/>
    <lineage>
        <taxon>Bacteria</taxon>
        <taxon>Pseudomonadati</taxon>
        <taxon>Bacteroidota</taxon>
        <taxon>Flavobacteriia</taxon>
        <taxon>Flavobacteriales</taxon>
        <taxon>Flavobacteriaceae</taxon>
        <taxon>Flavobacterium</taxon>
    </lineage>
</organism>
<keyword evidence="3" id="KW-1185">Reference proteome</keyword>
<evidence type="ECO:0000313" key="2">
    <source>
        <dbReference type="EMBL" id="SEJ04192.1"/>
    </source>
</evidence>
<evidence type="ECO:0008006" key="4">
    <source>
        <dbReference type="Google" id="ProtNLM"/>
    </source>
</evidence>
<protein>
    <recommendedName>
        <fullName evidence="4">Quinol oxidase subunit 4</fullName>
    </recommendedName>
</protein>
<evidence type="ECO:0000256" key="1">
    <source>
        <dbReference type="SAM" id="MobiDB-lite"/>
    </source>
</evidence>
<gene>
    <name evidence="2" type="ORF">SAMN05660918_2249</name>
</gene>
<dbReference type="PROSITE" id="PS51257">
    <property type="entry name" value="PROKAR_LIPOPROTEIN"/>
    <property type="match status" value="1"/>
</dbReference>
<feature type="region of interest" description="Disordered" evidence="1">
    <location>
        <begin position="34"/>
        <end position="62"/>
    </location>
</feature>
<dbReference type="STRING" id="402734.SAMN05660918_2249"/>